<reference evidence="3" key="1">
    <citation type="submission" date="2018-05" db="EMBL/GenBank/DDBJ databases">
        <authorList>
            <person name="Lanie J.A."/>
            <person name="Ng W.-L."/>
            <person name="Kazmierczak K.M."/>
            <person name="Andrzejewski T.M."/>
            <person name="Davidsen T.M."/>
            <person name="Wayne K.J."/>
            <person name="Tettelin H."/>
            <person name="Glass J.I."/>
            <person name="Rusch D."/>
            <person name="Podicherti R."/>
            <person name="Tsui H.-C.T."/>
            <person name="Winkler M.E."/>
        </authorList>
    </citation>
    <scope>NUCLEOTIDE SEQUENCE</scope>
</reference>
<evidence type="ECO:0000313" key="3">
    <source>
        <dbReference type="EMBL" id="SVD79227.1"/>
    </source>
</evidence>
<dbReference type="Gene3D" id="3.30.1370.60">
    <property type="entry name" value="Hypothetical oxidoreductase yiak, domain 2"/>
    <property type="match status" value="1"/>
</dbReference>
<dbReference type="EMBL" id="UINC01173562">
    <property type="protein sequence ID" value="SVD79227.1"/>
    <property type="molecule type" value="Genomic_DNA"/>
</dbReference>
<dbReference type="Gene3D" id="1.10.1530.10">
    <property type="match status" value="1"/>
</dbReference>
<evidence type="ECO:0000256" key="2">
    <source>
        <dbReference type="ARBA" id="ARBA00023002"/>
    </source>
</evidence>
<evidence type="ECO:0008006" key="4">
    <source>
        <dbReference type="Google" id="ProtNLM"/>
    </source>
</evidence>
<dbReference type="InterPro" id="IPR043143">
    <property type="entry name" value="Mal/L-sulf/L-lact_DH-like_NADP"/>
</dbReference>
<comment type="similarity">
    <text evidence="1">Belongs to the LDH2/MDH2 oxidoreductase family.</text>
</comment>
<feature type="non-terminal residue" evidence="3">
    <location>
        <position position="265"/>
    </location>
</feature>
<dbReference type="PANTHER" id="PTHR11091:SF0">
    <property type="entry name" value="MALATE DEHYDROGENASE"/>
    <property type="match status" value="1"/>
</dbReference>
<evidence type="ECO:0000256" key="1">
    <source>
        <dbReference type="ARBA" id="ARBA00006056"/>
    </source>
</evidence>
<organism evidence="3">
    <name type="scientific">marine metagenome</name>
    <dbReference type="NCBI Taxonomy" id="408172"/>
    <lineage>
        <taxon>unclassified sequences</taxon>
        <taxon>metagenomes</taxon>
        <taxon>ecological metagenomes</taxon>
    </lineage>
</organism>
<dbReference type="InterPro" id="IPR036111">
    <property type="entry name" value="Mal/L-sulfo/L-lacto_DH-like_sf"/>
</dbReference>
<dbReference type="SUPFAM" id="SSF89733">
    <property type="entry name" value="L-sulfolactate dehydrogenase-like"/>
    <property type="match status" value="1"/>
</dbReference>
<keyword evidence="2" id="KW-0560">Oxidoreductase</keyword>
<gene>
    <name evidence="3" type="ORF">METZ01_LOCUS432081</name>
</gene>
<name>A0A382Y7C3_9ZZZZ</name>
<dbReference type="GO" id="GO:0016491">
    <property type="term" value="F:oxidoreductase activity"/>
    <property type="evidence" value="ECO:0007669"/>
    <property type="project" value="UniProtKB-KW"/>
</dbReference>
<feature type="non-terminal residue" evidence="3">
    <location>
        <position position="1"/>
    </location>
</feature>
<dbReference type="Pfam" id="PF02615">
    <property type="entry name" value="Ldh_2"/>
    <property type="match status" value="1"/>
</dbReference>
<dbReference type="InterPro" id="IPR003767">
    <property type="entry name" value="Malate/L-lactate_DH-like"/>
</dbReference>
<dbReference type="InterPro" id="IPR043144">
    <property type="entry name" value="Mal/L-sulf/L-lact_DH-like_ah"/>
</dbReference>
<dbReference type="PANTHER" id="PTHR11091">
    <property type="entry name" value="OXIDOREDUCTASE-RELATED"/>
    <property type="match status" value="1"/>
</dbReference>
<protein>
    <recommendedName>
        <fullName evidence="4">Malate dehydrogenase</fullName>
    </recommendedName>
</protein>
<proteinExistence type="inferred from homology"/>
<sequence length="265" mass="28462">YYKDQIIKPRANWKIVKESPSTATVDADTGLAIILGPKAMKIAIQKAKKVGVGIVTMRNAGHSGAIGHHALIAAKEDMLGMCMTTGGLRVVPTFSAEPLLGTNPIAVAAPTNNKPTFLFDAATCSVAGNKVRLAQRSGKKLMPGWVSDENGVPIMEEYKVEDHIDIPPLLPLGGTREIGSHKGYGLSLVNEIMCSLMSGGIPSMLEGHEATNKHLFAAYDISAFTDLNEFKKNMDDMLSKLVDSKPAPGFNEVLYPGLPEFKDEN</sequence>
<dbReference type="AlphaFoldDB" id="A0A382Y7C3"/>
<accession>A0A382Y7C3</accession>